<dbReference type="Gene3D" id="3.50.50.60">
    <property type="entry name" value="FAD/NAD(P)-binding domain"/>
    <property type="match status" value="1"/>
</dbReference>
<dbReference type="InterPro" id="IPR036188">
    <property type="entry name" value="FAD/NAD-bd_sf"/>
</dbReference>
<evidence type="ECO:0000313" key="2">
    <source>
        <dbReference type="Proteomes" id="UP000269396"/>
    </source>
</evidence>
<organism evidence="1 2">
    <name type="scientific">Schistosoma mattheei</name>
    <dbReference type="NCBI Taxonomy" id="31246"/>
    <lineage>
        <taxon>Eukaryota</taxon>
        <taxon>Metazoa</taxon>
        <taxon>Spiralia</taxon>
        <taxon>Lophotrochozoa</taxon>
        <taxon>Platyhelminthes</taxon>
        <taxon>Trematoda</taxon>
        <taxon>Digenea</taxon>
        <taxon>Strigeidida</taxon>
        <taxon>Schistosomatoidea</taxon>
        <taxon>Schistosomatidae</taxon>
        <taxon>Schistosoma</taxon>
    </lineage>
</organism>
<dbReference type="AlphaFoldDB" id="A0A183PY89"/>
<dbReference type="EMBL" id="UZAL01042099">
    <property type="protein sequence ID" value="VDP79522.1"/>
    <property type="molecule type" value="Genomic_DNA"/>
</dbReference>
<proteinExistence type="predicted"/>
<gene>
    <name evidence="1" type="ORF">SMTD_LOCUS19326</name>
</gene>
<accession>A0A183PY89</accession>
<sequence>MYFCNGSSGHGTQHAIAIGKSISELIAFQQYKTFNLVRFSFDRLFSNQTVNEVNCF</sequence>
<name>A0A183PY89_9TREM</name>
<dbReference type="Proteomes" id="UP000269396">
    <property type="component" value="Unassembled WGS sequence"/>
</dbReference>
<reference evidence="1 2" key="1">
    <citation type="submission" date="2018-11" db="EMBL/GenBank/DDBJ databases">
        <authorList>
            <consortium name="Pathogen Informatics"/>
        </authorList>
    </citation>
    <scope>NUCLEOTIDE SEQUENCE [LARGE SCALE GENOMIC DNA]</scope>
    <source>
        <strain>Denwood</strain>
        <strain evidence="2">Zambia</strain>
    </source>
</reference>
<keyword evidence="2" id="KW-1185">Reference proteome</keyword>
<dbReference type="STRING" id="31246.A0A183PY89"/>
<protein>
    <submittedName>
        <fullName evidence="1">Uncharacterized protein</fullName>
    </submittedName>
</protein>
<evidence type="ECO:0000313" key="1">
    <source>
        <dbReference type="EMBL" id="VDP79522.1"/>
    </source>
</evidence>